<protein>
    <recommendedName>
        <fullName evidence="4">DDE Tnp4 domain-containing protein</fullName>
    </recommendedName>
</protein>
<organism evidence="5 6">
    <name type="scientific">Phytophthora fragariae</name>
    <dbReference type="NCBI Taxonomy" id="53985"/>
    <lineage>
        <taxon>Eukaryota</taxon>
        <taxon>Sar</taxon>
        <taxon>Stramenopiles</taxon>
        <taxon>Oomycota</taxon>
        <taxon>Peronosporomycetes</taxon>
        <taxon>Peronosporales</taxon>
        <taxon>Peronosporaceae</taxon>
        <taxon>Phytophthora</taxon>
    </lineage>
</organism>
<dbReference type="Pfam" id="PF13359">
    <property type="entry name" value="DDE_Tnp_4"/>
    <property type="match status" value="1"/>
</dbReference>
<feature type="domain" description="DDE Tnp4" evidence="4">
    <location>
        <begin position="198"/>
        <end position="357"/>
    </location>
</feature>
<reference evidence="5 6" key="1">
    <citation type="submission" date="2018-08" db="EMBL/GenBank/DDBJ databases">
        <title>Genomic investigation of the strawberry pathogen Phytophthora fragariae indicates pathogenicity is determined by transcriptional variation in three key races.</title>
        <authorList>
            <person name="Adams T.M."/>
            <person name="Armitage A.D."/>
            <person name="Sobczyk M.K."/>
            <person name="Bates H.J."/>
            <person name="Dunwell J.M."/>
            <person name="Nellist C.F."/>
            <person name="Harrison R.J."/>
        </authorList>
    </citation>
    <scope>NUCLEOTIDE SEQUENCE [LARGE SCALE GENOMIC DNA]</scope>
    <source>
        <strain evidence="5 6">A4</strain>
    </source>
</reference>
<gene>
    <name evidence="5" type="ORF">PF001_g31035</name>
</gene>
<dbReference type="Proteomes" id="UP000437068">
    <property type="component" value="Unassembled WGS sequence"/>
</dbReference>
<dbReference type="EMBL" id="QXGE01006498">
    <property type="protein sequence ID" value="KAE9265088.1"/>
    <property type="molecule type" value="Genomic_DNA"/>
</dbReference>
<keyword evidence="2" id="KW-0479">Metal-binding</keyword>
<evidence type="ECO:0000256" key="3">
    <source>
        <dbReference type="SAM" id="MobiDB-lite"/>
    </source>
</evidence>
<dbReference type="InterPro" id="IPR027806">
    <property type="entry name" value="HARBI1_dom"/>
</dbReference>
<evidence type="ECO:0000259" key="4">
    <source>
        <dbReference type="Pfam" id="PF13359"/>
    </source>
</evidence>
<evidence type="ECO:0000256" key="1">
    <source>
        <dbReference type="ARBA" id="ARBA00001968"/>
    </source>
</evidence>
<evidence type="ECO:0000313" key="5">
    <source>
        <dbReference type="EMBL" id="KAE9265088.1"/>
    </source>
</evidence>
<feature type="region of interest" description="Disordered" evidence="3">
    <location>
        <begin position="414"/>
        <end position="437"/>
    </location>
</feature>
<evidence type="ECO:0000256" key="2">
    <source>
        <dbReference type="ARBA" id="ARBA00022723"/>
    </source>
</evidence>
<dbReference type="GO" id="GO:0046872">
    <property type="term" value="F:metal ion binding"/>
    <property type="evidence" value="ECO:0007669"/>
    <property type="project" value="UniProtKB-KW"/>
</dbReference>
<proteinExistence type="predicted"/>
<accession>A0A6A4B0X7</accession>
<dbReference type="AlphaFoldDB" id="A0A6A4B0X7"/>
<evidence type="ECO:0000313" key="6">
    <source>
        <dbReference type="Proteomes" id="UP000437068"/>
    </source>
</evidence>
<comment type="caution">
    <text evidence="5">The sequence shown here is derived from an EMBL/GenBank/DDBJ whole genome shotgun (WGS) entry which is preliminary data.</text>
</comment>
<sequence length="437" mass="49869">MELTEEAVEHGVARLAQLVEARQAKRARCTRAARDGASDDNDPVDSLSPVFDRFTLSGGEAVMQSTNFSEEEINMLWRVVEEHVVLRWNVGRGKKCKYGGKDVMFMMLTALKHCGKWDVVASVFKINPPTFQKMIMKFTEMISPFVYARFVEDTNTKWSMREPVVAGKTFSNFACARYATDVTFQQANIPYGLCEGHSIYFSGKHKLHGYKVEVSVLPTGKAINCTSHHPGHVSDIEIFRRNQAFHSQNMKKSDADKRLQDEGPLVTEYPDEWALLADKGYQGLSSHFRAITPNKKQPGETLSIEQLEENDRIAHDRVLVENYFGRLTSLWAVASDKYRWSESSYDTLFRTCVALTNFHVHPNPLRSADDDSYSSYLGRLLSIGDDVIAKRKTSQKRYRNQREQRLRSMFRVRNESSETLHRSSNCSAESDETVYGL</sequence>
<comment type="cofactor">
    <cofactor evidence="1">
        <name>a divalent metal cation</name>
        <dbReference type="ChEBI" id="CHEBI:60240"/>
    </cofactor>
</comment>
<name>A0A6A4B0X7_9STRA</name>